<dbReference type="PANTHER" id="PTHR11177">
    <property type="entry name" value="CHITINASE"/>
    <property type="match status" value="1"/>
</dbReference>
<evidence type="ECO:0000256" key="1">
    <source>
        <dbReference type="ARBA" id="ARBA00000822"/>
    </source>
</evidence>
<keyword evidence="3" id="KW-0624">Polysaccharide degradation</keyword>
<feature type="signal peptide" evidence="4">
    <location>
        <begin position="1"/>
        <end position="19"/>
    </location>
</feature>
<evidence type="ECO:0000313" key="7">
    <source>
        <dbReference type="Proteomes" id="UP000680067"/>
    </source>
</evidence>
<dbReference type="InterPro" id="IPR050314">
    <property type="entry name" value="Glycosyl_Hydrlase_18"/>
</dbReference>
<evidence type="ECO:0000256" key="3">
    <source>
        <dbReference type="ARBA" id="ARBA00023024"/>
    </source>
</evidence>
<dbReference type="Gene3D" id="3.20.20.80">
    <property type="entry name" value="Glycosidases"/>
    <property type="match status" value="1"/>
</dbReference>
<dbReference type="Pfam" id="PF00704">
    <property type="entry name" value="Glyco_hydro_18"/>
    <property type="match status" value="1"/>
</dbReference>
<dbReference type="EMBL" id="JAGSPN010000012">
    <property type="protein sequence ID" value="MBR7783505.1"/>
    <property type="molecule type" value="Genomic_DNA"/>
</dbReference>
<dbReference type="GO" id="GO:0008843">
    <property type="term" value="F:endochitinase activity"/>
    <property type="evidence" value="ECO:0007669"/>
    <property type="project" value="UniProtKB-EC"/>
</dbReference>
<evidence type="ECO:0000256" key="4">
    <source>
        <dbReference type="SAM" id="SignalP"/>
    </source>
</evidence>
<dbReference type="SUPFAM" id="SSF54556">
    <property type="entry name" value="Chitinase insertion domain"/>
    <property type="match status" value="1"/>
</dbReference>
<comment type="catalytic activity">
    <reaction evidence="1">
        <text>Random endo-hydrolysis of N-acetyl-beta-D-glucosaminide (1-&gt;4)-beta-linkages in chitin and chitodextrins.</text>
        <dbReference type="EC" id="3.2.1.14"/>
    </reaction>
</comment>
<name>A0A941I895_9BURK</name>
<sequence length="433" mass="48813">MKRLLSLLFCLPLMPAALAAETPAEHVVMAYGLMPEPGKPAFRLSAVQAKQLTHLNMAFLTLNSKGECITETALSAKDLKAQQTAWREARRENPSLRILLSVGGWAHSNDDSPEAAFFREAAASEEGRRRFAQSCMRMVRQFGLQGLDIDWEYPRPEDSLNFAKLLRTVRTEMERLPAQNMPSYQITIAVPGSAFGLSRIYTHLRDIAQQADYLQLMTYDLHGPWDQQTHHQAHLFAEKDEALFHHPLRALAPADLSDTEKDRLYPPMFAMTIDAAVQQYHTGGAPARKLVMGIPFYGRAFFQTGSANRGLFQPFVTQAGDHYTGPKNLLPGCVSCERSGDPRIPDYADLVNLLNSRQGYEAHFSDHSQASWVWHPERRVFVTYDSAQVVQRKMRYIREQGLAGAMAWQLGGDHPQHSLLQIMSLELMQKAHP</sequence>
<accession>A0A941I895</accession>
<keyword evidence="4" id="KW-0732">Signal</keyword>
<keyword evidence="7" id="KW-1185">Reference proteome</keyword>
<keyword evidence="3" id="KW-0146">Chitin degradation</keyword>
<gene>
    <name evidence="6" type="ORF">KDM89_15275</name>
</gene>
<feature type="chain" id="PRO_5037531173" description="chitinase" evidence="4">
    <location>
        <begin position="20"/>
        <end position="433"/>
    </location>
</feature>
<evidence type="ECO:0000313" key="6">
    <source>
        <dbReference type="EMBL" id="MBR7783505.1"/>
    </source>
</evidence>
<evidence type="ECO:0000259" key="5">
    <source>
        <dbReference type="PROSITE" id="PS51910"/>
    </source>
</evidence>
<dbReference type="AlphaFoldDB" id="A0A941I895"/>
<keyword evidence="6" id="KW-0378">Hydrolase</keyword>
<keyword evidence="3" id="KW-0119">Carbohydrate metabolism</keyword>
<dbReference type="PROSITE" id="PS51910">
    <property type="entry name" value="GH18_2"/>
    <property type="match status" value="1"/>
</dbReference>
<dbReference type="GO" id="GO:0005975">
    <property type="term" value="P:carbohydrate metabolic process"/>
    <property type="evidence" value="ECO:0007669"/>
    <property type="project" value="InterPro"/>
</dbReference>
<dbReference type="GO" id="GO:0008061">
    <property type="term" value="F:chitin binding"/>
    <property type="evidence" value="ECO:0007669"/>
    <property type="project" value="InterPro"/>
</dbReference>
<organism evidence="6 7">
    <name type="scientific">Undibacterium luofuense</name>
    <dbReference type="NCBI Taxonomy" id="2828733"/>
    <lineage>
        <taxon>Bacteria</taxon>
        <taxon>Pseudomonadati</taxon>
        <taxon>Pseudomonadota</taxon>
        <taxon>Betaproteobacteria</taxon>
        <taxon>Burkholderiales</taxon>
        <taxon>Oxalobacteraceae</taxon>
        <taxon>Undibacterium</taxon>
    </lineage>
</organism>
<dbReference type="PANTHER" id="PTHR11177:SF317">
    <property type="entry name" value="CHITINASE 12-RELATED"/>
    <property type="match status" value="1"/>
</dbReference>
<dbReference type="RefSeq" id="WP_212688783.1">
    <property type="nucleotide sequence ID" value="NZ_JAGSPN010000012.1"/>
</dbReference>
<dbReference type="GO" id="GO:0006032">
    <property type="term" value="P:chitin catabolic process"/>
    <property type="evidence" value="ECO:0007669"/>
    <property type="project" value="UniProtKB-KW"/>
</dbReference>
<dbReference type="Gene3D" id="3.10.50.10">
    <property type="match status" value="1"/>
</dbReference>
<protein>
    <recommendedName>
        <fullName evidence="2">chitinase</fullName>
        <ecNumber evidence="2">3.2.1.14</ecNumber>
    </recommendedName>
</protein>
<dbReference type="InterPro" id="IPR001223">
    <property type="entry name" value="Glyco_hydro18_cat"/>
</dbReference>
<reference evidence="6" key="1">
    <citation type="submission" date="2021-04" db="EMBL/GenBank/DDBJ databases">
        <title>novel species isolated from subtropical streams in China.</title>
        <authorList>
            <person name="Lu H."/>
        </authorList>
    </citation>
    <scope>NUCLEOTIDE SEQUENCE</scope>
    <source>
        <strain evidence="6">LFS511W</strain>
    </source>
</reference>
<dbReference type="InterPro" id="IPR011583">
    <property type="entry name" value="Chitinase_II/V-like_cat"/>
</dbReference>
<dbReference type="InterPro" id="IPR029070">
    <property type="entry name" value="Chitinase_insertion_sf"/>
</dbReference>
<dbReference type="SUPFAM" id="SSF51445">
    <property type="entry name" value="(Trans)glycosidases"/>
    <property type="match status" value="1"/>
</dbReference>
<feature type="domain" description="GH18" evidence="5">
    <location>
        <begin position="26"/>
        <end position="430"/>
    </location>
</feature>
<proteinExistence type="predicted"/>
<dbReference type="Proteomes" id="UP000680067">
    <property type="component" value="Unassembled WGS sequence"/>
</dbReference>
<evidence type="ECO:0000256" key="2">
    <source>
        <dbReference type="ARBA" id="ARBA00012729"/>
    </source>
</evidence>
<dbReference type="InterPro" id="IPR017853">
    <property type="entry name" value="GH"/>
</dbReference>
<comment type="caution">
    <text evidence="6">The sequence shown here is derived from an EMBL/GenBank/DDBJ whole genome shotgun (WGS) entry which is preliminary data.</text>
</comment>
<dbReference type="EC" id="3.2.1.14" evidence="2"/>
<dbReference type="SMART" id="SM00636">
    <property type="entry name" value="Glyco_18"/>
    <property type="match status" value="1"/>
</dbReference>